<sequence length="211" mass="24532">MDMRRIQEIQNPSIMSYHQQRIVWGENPINCISNIPERINIQPRINFIQNSQVCPQNRKLQDFIALALTPTKPFVHIPIEKVRLHVNKLKFLHQFNYYNTSSGPSSGHNEKLIIGNTGDFNRGLETHKETRKRPFFRFHLKQIFPFEHNSTSGYFIIRRVGKESNLGESAFARTIFTHDGVNLSLVDGKVNAVENLHVGFHYLSPQVIHFE</sequence>
<reference evidence="1" key="1">
    <citation type="submission" date="2018-05" db="EMBL/GenBank/DDBJ databases">
        <title>Draft genome of Mucuna pruriens seed.</title>
        <authorList>
            <person name="Nnadi N.E."/>
            <person name="Vos R."/>
            <person name="Hasami M.H."/>
            <person name="Devisetty U.K."/>
            <person name="Aguiy J.C."/>
        </authorList>
    </citation>
    <scope>NUCLEOTIDE SEQUENCE [LARGE SCALE GENOMIC DNA]</scope>
    <source>
        <strain evidence="1">JCA_2017</strain>
    </source>
</reference>
<protein>
    <submittedName>
        <fullName evidence="1">Uncharacterized protein</fullName>
    </submittedName>
</protein>
<dbReference type="EMBL" id="QJKJ01009978">
    <property type="protein sequence ID" value="RDX75004.1"/>
    <property type="molecule type" value="Genomic_DNA"/>
</dbReference>
<organism evidence="1 2">
    <name type="scientific">Mucuna pruriens</name>
    <name type="common">Velvet bean</name>
    <name type="synonym">Dolichos pruriens</name>
    <dbReference type="NCBI Taxonomy" id="157652"/>
    <lineage>
        <taxon>Eukaryota</taxon>
        <taxon>Viridiplantae</taxon>
        <taxon>Streptophyta</taxon>
        <taxon>Embryophyta</taxon>
        <taxon>Tracheophyta</taxon>
        <taxon>Spermatophyta</taxon>
        <taxon>Magnoliopsida</taxon>
        <taxon>eudicotyledons</taxon>
        <taxon>Gunneridae</taxon>
        <taxon>Pentapetalae</taxon>
        <taxon>rosids</taxon>
        <taxon>fabids</taxon>
        <taxon>Fabales</taxon>
        <taxon>Fabaceae</taxon>
        <taxon>Papilionoideae</taxon>
        <taxon>50 kb inversion clade</taxon>
        <taxon>NPAAA clade</taxon>
        <taxon>indigoferoid/millettioid clade</taxon>
        <taxon>Phaseoleae</taxon>
        <taxon>Mucuna</taxon>
    </lineage>
</organism>
<dbReference type="AlphaFoldDB" id="A0A371F9M8"/>
<comment type="caution">
    <text evidence="1">The sequence shown here is derived from an EMBL/GenBank/DDBJ whole genome shotgun (WGS) entry which is preliminary data.</text>
</comment>
<name>A0A371F9M8_MUCPR</name>
<evidence type="ECO:0000313" key="2">
    <source>
        <dbReference type="Proteomes" id="UP000257109"/>
    </source>
</evidence>
<accession>A0A371F9M8</accession>
<proteinExistence type="predicted"/>
<evidence type="ECO:0000313" key="1">
    <source>
        <dbReference type="EMBL" id="RDX75004.1"/>
    </source>
</evidence>
<keyword evidence="2" id="KW-1185">Reference proteome</keyword>
<dbReference type="Proteomes" id="UP000257109">
    <property type="component" value="Unassembled WGS sequence"/>
</dbReference>
<gene>
    <name evidence="1" type="ORF">CR513_45164</name>
</gene>
<feature type="non-terminal residue" evidence="1">
    <location>
        <position position="1"/>
    </location>
</feature>